<dbReference type="GeneID" id="27340365"/>
<protein>
    <submittedName>
        <fullName evidence="2">Uncharacterized protein</fullName>
    </submittedName>
</protein>
<gene>
    <name evidence="2" type="ORF">PV07_01171</name>
</gene>
<name>A0A0D2CTA8_9EURO</name>
<feature type="transmembrane region" description="Helical" evidence="1">
    <location>
        <begin position="66"/>
        <end position="86"/>
    </location>
</feature>
<keyword evidence="1" id="KW-0812">Transmembrane</keyword>
<keyword evidence="1" id="KW-0472">Membrane</keyword>
<reference evidence="2 3" key="1">
    <citation type="submission" date="2015-01" db="EMBL/GenBank/DDBJ databases">
        <title>The Genome Sequence of Cladophialophora immunda CBS83496.</title>
        <authorList>
            <consortium name="The Broad Institute Genomics Platform"/>
            <person name="Cuomo C."/>
            <person name="de Hoog S."/>
            <person name="Gorbushina A."/>
            <person name="Stielow B."/>
            <person name="Teixiera M."/>
            <person name="Abouelleil A."/>
            <person name="Chapman S.B."/>
            <person name="Priest M."/>
            <person name="Young S.K."/>
            <person name="Wortman J."/>
            <person name="Nusbaum C."/>
            <person name="Birren B."/>
        </authorList>
    </citation>
    <scope>NUCLEOTIDE SEQUENCE [LARGE SCALE GENOMIC DNA]</scope>
    <source>
        <strain evidence="2 3">CBS 83496</strain>
    </source>
</reference>
<dbReference type="OrthoDB" id="2150604at2759"/>
<feature type="transmembrane region" description="Helical" evidence="1">
    <location>
        <begin position="92"/>
        <end position="113"/>
    </location>
</feature>
<accession>A0A0D2CTA8</accession>
<dbReference type="RefSeq" id="XP_016254609.1">
    <property type="nucleotide sequence ID" value="XM_016387681.1"/>
</dbReference>
<organism evidence="2 3">
    <name type="scientific">Cladophialophora immunda</name>
    <dbReference type="NCBI Taxonomy" id="569365"/>
    <lineage>
        <taxon>Eukaryota</taxon>
        <taxon>Fungi</taxon>
        <taxon>Dikarya</taxon>
        <taxon>Ascomycota</taxon>
        <taxon>Pezizomycotina</taxon>
        <taxon>Eurotiomycetes</taxon>
        <taxon>Chaetothyriomycetidae</taxon>
        <taxon>Chaetothyriales</taxon>
        <taxon>Herpotrichiellaceae</taxon>
        <taxon>Cladophialophora</taxon>
    </lineage>
</organism>
<dbReference type="AlphaFoldDB" id="A0A0D2CTA8"/>
<feature type="transmembrane region" description="Helical" evidence="1">
    <location>
        <begin position="173"/>
        <end position="198"/>
    </location>
</feature>
<feature type="transmembrane region" description="Helical" evidence="1">
    <location>
        <begin position="218"/>
        <end position="238"/>
    </location>
</feature>
<evidence type="ECO:0000256" key="1">
    <source>
        <dbReference type="SAM" id="Phobius"/>
    </source>
</evidence>
<dbReference type="EMBL" id="KN847040">
    <property type="protein sequence ID" value="KIW34393.1"/>
    <property type="molecule type" value="Genomic_DNA"/>
</dbReference>
<keyword evidence="1" id="KW-1133">Transmembrane helix</keyword>
<proteinExistence type="predicted"/>
<evidence type="ECO:0000313" key="2">
    <source>
        <dbReference type="EMBL" id="KIW34393.1"/>
    </source>
</evidence>
<dbReference type="VEuPathDB" id="FungiDB:PV07_01171"/>
<sequence length="244" mass="26823">MASTVTPTTQQQRRESRLTLTELLSTSRAVLTHPSPHYHFALNCVWDNPHTFLDPWIDQRVSENNFIGLVGSLIAATGASLLSNPALSDVSWVATAAIYIALLFSIISVVTALHQTIHISTASKFENDAEGKLRRLFVLTEASKTALLDQTPPPPNPTAVAVDKIRREKENRIAFIFGLPQLLLSYSIFALFVGVALLGMNALWHRSGEDHWGDPQKIAVAVVVGIFLTIVAFVLSIISQYHES</sequence>
<evidence type="ECO:0000313" key="3">
    <source>
        <dbReference type="Proteomes" id="UP000054466"/>
    </source>
</evidence>
<dbReference type="HOGENOM" id="CLU_1137893_0_0_1"/>
<keyword evidence="3" id="KW-1185">Reference proteome</keyword>
<dbReference type="Proteomes" id="UP000054466">
    <property type="component" value="Unassembled WGS sequence"/>
</dbReference>